<proteinExistence type="inferred from homology"/>
<dbReference type="InterPro" id="IPR051803">
    <property type="entry name" value="TA_system_RelE-like_toxin"/>
</dbReference>
<dbReference type="EMBL" id="AZHW01000043">
    <property type="protein sequence ID" value="ETX03463.1"/>
    <property type="molecule type" value="Genomic_DNA"/>
</dbReference>
<dbReference type="PANTHER" id="PTHR33755">
    <property type="entry name" value="TOXIN PARE1-RELATED"/>
    <property type="match status" value="1"/>
</dbReference>
<dbReference type="InterPro" id="IPR035093">
    <property type="entry name" value="RelE/ParE_toxin_dom_sf"/>
</dbReference>
<accession>W4LZY2</accession>
<gene>
    <name evidence="3" type="ORF">ETSY1_47160</name>
</gene>
<comment type="similarity">
    <text evidence="1">Belongs to the RelE toxin family.</text>
</comment>
<dbReference type="InterPro" id="IPR007712">
    <property type="entry name" value="RelE/ParE_toxin"/>
</dbReference>
<keyword evidence="2" id="KW-1277">Toxin-antitoxin system</keyword>
<comment type="caution">
    <text evidence="3">The sequence shown here is derived from an EMBL/GenBank/DDBJ whole genome shotgun (WGS) entry which is preliminary data.</text>
</comment>
<dbReference type="Pfam" id="PF05016">
    <property type="entry name" value="ParE_toxin"/>
    <property type="match status" value="1"/>
</dbReference>
<evidence type="ECO:0008006" key="5">
    <source>
        <dbReference type="Google" id="ProtNLM"/>
    </source>
</evidence>
<evidence type="ECO:0000313" key="3">
    <source>
        <dbReference type="EMBL" id="ETX03463.1"/>
    </source>
</evidence>
<evidence type="ECO:0000256" key="1">
    <source>
        <dbReference type="ARBA" id="ARBA00006226"/>
    </source>
</evidence>
<name>W4LZY2_ENTF1</name>
<organism evidence="3 4">
    <name type="scientific">Entotheonella factor</name>
    <dbReference type="NCBI Taxonomy" id="1429438"/>
    <lineage>
        <taxon>Bacteria</taxon>
        <taxon>Pseudomonadati</taxon>
        <taxon>Nitrospinota/Tectimicrobiota group</taxon>
        <taxon>Candidatus Tectimicrobiota</taxon>
        <taxon>Candidatus Entotheonellia</taxon>
        <taxon>Candidatus Entotheonellales</taxon>
        <taxon>Candidatus Entotheonellaceae</taxon>
        <taxon>Candidatus Entotheonella</taxon>
    </lineage>
</organism>
<evidence type="ECO:0000256" key="2">
    <source>
        <dbReference type="ARBA" id="ARBA00022649"/>
    </source>
</evidence>
<keyword evidence="3" id="KW-0614">Plasmid</keyword>
<keyword evidence="4" id="KW-1185">Reference proteome</keyword>
<dbReference type="Gene3D" id="3.30.2310.20">
    <property type="entry name" value="RelE-like"/>
    <property type="match status" value="1"/>
</dbReference>
<sequence length="108" mass="12259">PEIVMPPCINKLPQVEQDLIGCALDIAEDNLDAAERFLVAAEESFERLASMPLIGQACEFRGPRAQGLRRWQVRGFENYLIFYRPEEDGVTIVRVIYGSRDIEAIFNS</sequence>
<geneLocation type="plasmid" evidence="3">
    <name>pTSY</name>
</geneLocation>
<reference evidence="3 4" key="1">
    <citation type="journal article" date="2014" name="Nature">
        <title>An environmental bacterial taxon with a large and distinct metabolic repertoire.</title>
        <authorList>
            <person name="Wilson M.C."/>
            <person name="Mori T."/>
            <person name="Ruckert C."/>
            <person name="Uria A.R."/>
            <person name="Helf M.J."/>
            <person name="Takada K."/>
            <person name="Gernert C."/>
            <person name="Steffens U.A."/>
            <person name="Heycke N."/>
            <person name="Schmitt S."/>
            <person name="Rinke C."/>
            <person name="Helfrich E.J."/>
            <person name="Brachmann A.O."/>
            <person name="Gurgui C."/>
            <person name="Wakimoto T."/>
            <person name="Kracht M."/>
            <person name="Crusemann M."/>
            <person name="Hentschel U."/>
            <person name="Abe I."/>
            <person name="Matsunaga S."/>
            <person name="Kalinowski J."/>
            <person name="Takeyama H."/>
            <person name="Piel J."/>
        </authorList>
    </citation>
    <scope>NUCLEOTIDE SEQUENCE [LARGE SCALE GENOMIC DNA]</scope>
    <source>
        <strain evidence="4">TSY1</strain>
        <plasmid evidence="3">pTSY</plasmid>
    </source>
</reference>
<dbReference type="PANTHER" id="PTHR33755:SF9">
    <property type="entry name" value="TOXIN PARE1"/>
    <property type="match status" value="1"/>
</dbReference>
<feature type="non-terminal residue" evidence="3">
    <location>
        <position position="1"/>
    </location>
</feature>
<evidence type="ECO:0000313" key="4">
    <source>
        <dbReference type="Proteomes" id="UP000019141"/>
    </source>
</evidence>
<protein>
    <recommendedName>
        <fullName evidence="5">Plasmid stabilization protein</fullName>
    </recommendedName>
</protein>
<dbReference type="AlphaFoldDB" id="W4LZY2"/>
<dbReference type="HOGENOM" id="CLU_147162_10_1_7"/>
<dbReference type="Proteomes" id="UP000019141">
    <property type="component" value="Unassembled WGS sequence"/>
</dbReference>